<dbReference type="PANTHER" id="PTHR46371">
    <property type="entry name" value="OS04G0464100 PROTEIN"/>
    <property type="match status" value="1"/>
</dbReference>
<evidence type="ECO:0000313" key="2">
    <source>
        <dbReference type="EMBL" id="KAG5545862.1"/>
    </source>
</evidence>
<dbReference type="EMBL" id="JACTNZ010000006">
    <property type="protein sequence ID" value="KAG5545862.1"/>
    <property type="molecule type" value="Genomic_DNA"/>
</dbReference>
<dbReference type="Gene3D" id="3.30.70.100">
    <property type="match status" value="1"/>
</dbReference>
<dbReference type="AlphaFoldDB" id="A0AAV6K0I0"/>
<evidence type="ECO:0000313" key="3">
    <source>
        <dbReference type="Proteomes" id="UP000823749"/>
    </source>
</evidence>
<name>A0AAV6K0I0_9ERIC</name>
<protein>
    <submittedName>
        <fullName evidence="2">Uncharacterized protein</fullName>
    </submittedName>
</protein>
<organism evidence="2 3">
    <name type="scientific">Rhododendron griersonianum</name>
    <dbReference type="NCBI Taxonomy" id="479676"/>
    <lineage>
        <taxon>Eukaryota</taxon>
        <taxon>Viridiplantae</taxon>
        <taxon>Streptophyta</taxon>
        <taxon>Embryophyta</taxon>
        <taxon>Tracheophyta</taxon>
        <taxon>Spermatophyta</taxon>
        <taxon>Magnoliopsida</taxon>
        <taxon>eudicotyledons</taxon>
        <taxon>Gunneridae</taxon>
        <taxon>Pentapetalae</taxon>
        <taxon>asterids</taxon>
        <taxon>Ericales</taxon>
        <taxon>Ericaceae</taxon>
        <taxon>Ericoideae</taxon>
        <taxon>Rhodoreae</taxon>
        <taxon>Rhododendron</taxon>
    </lineage>
</organism>
<keyword evidence="1" id="KW-0812">Transmembrane</keyword>
<sequence length="161" mass="17753">MPVSNYKLQTDFGHKELLLYNLEISPILILILFLIMQQKVVIKLHINGEKSRSKALQIASGVSGIESLTLAGEDKNQIEVTGEGIDAAALTMLFRRKMGYSELVSVGPVPEDGGSSGGGDQRENAAKVQIPVWGYYNYPYAYGTADMHEIRYQNPNNCSIM</sequence>
<keyword evidence="1" id="KW-0472">Membrane</keyword>
<comment type="caution">
    <text evidence="2">The sequence shown here is derived from an EMBL/GenBank/DDBJ whole genome shotgun (WGS) entry which is preliminary data.</text>
</comment>
<keyword evidence="3" id="KW-1185">Reference proteome</keyword>
<reference evidence="2 3" key="1">
    <citation type="submission" date="2020-08" db="EMBL/GenBank/DDBJ databases">
        <title>Plant Genome Project.</title>
        <authorList>
            <person name="Zhang R.-G."/>
        </authorList>
    </citation>
    <scope>NUCLEOTIDE SEQUENCE [LARGE SCALE GENOMIC DNA]</scope>
    <source>
        <strain evidence="2">WSP0</strain>
        <tissue evidence="2">Leaf</tissue>
    </source>
</reference>
<evidence type="ECO:0000256" key="1">
    <source>
        <dbReference type="SAM" id="Phobius"/>
    </source>
</evidence>
<dbReference type="InterPro" id="IPR044296">
    <property type="entry name" value="HIPP46"/>
</dbReference>
<gene>
    <name evidence="2" type="ORF">RHGRI_018128</name>
</gene>
<keyword evidence="1" id="KW-1133">Transmembrane helix</keyword>
<dbReference type="Proteomes" id="UP000823749">
    <property type="component" value="Chromosome 6"/>
</dbReference>
<proteinExistence type="predicted"/>
<accession>A0AAV6K0I0</accession>
<feature type="transmembrane region" description="Helical" evidence="1">
    <location>
        <begin position="17"/>
        <end position="36"/>
    </location>
</feature>